<gene>
    <name evidence="1" type="ORF">K5L94_00385</name>
</gene>
<reference evidence="1 2" key="1">
    <citation type="submission" date="2021-08" db="EMBL/GenBank/DDBJ databases">
        <title>Stenotrophomonas forensis sp. nov., isolated from contaminated viral transport media.</title>
        <authorList>
            <person name="Nguyen S.V."/>
            <person name="Edwards D."/>
            <person name="Scott S."/>
            <person name="Doss J."/>
            <person name="Merid S."/>
            <person name="Zelaya E."/>
            <person name="Maza C."/>
            <person name="Mann M."/>
            <person name="Hamilton B."/>
            <person name="Blackwell R."/>
            <person name="Tran A."/>
            <person name="Hauser J."/>
        </authorList>
    </citation>
    <scope>NUCLEOTIDE SEQUENCE [LARGE SCALE GENOMIC DNA]</scope>
    <source>
        <strain evidence="1 2">DFS-20110405</strain>
    </source>
</reference>
<sequence>MDRQIAVLSAPAGGFKVVYAQYLRGDMDSSRLMQIRSSDGRLMDQPEPLSFGSVLEDAPVLVHIDNDAWLYFAGSDADFSNITLWRARATPQGFGAPQRLPDVPGLTQLVQAPRWVQAEGDLYLTFRGMGTGPRWMSMRNARSPSEFQGAASTPVAYPRVVPLGQHGCFMSYQKAPEGGYMTTLYSVSPDCRTWSGPVELSPAKSPNKPDVHDGFALPRQDGGVDIYYVYPSYKGASARFPVSFDLYRRAVDVQGRAGPEQLLTERLAYNPFAPSAHRMPDGSVLVSFSDIEARGDAGVTKGRLTLFRISGDAPMEPERPGHRDSDS</sequence>
<evidence type="ECO:0008006" key="3">
    <source>
        <dbReference type="Google" id="ProtNLM"/>
    </source>
</evidence>
<evidence type="ECO:0000313" key="1">
    <source>
        <dbReference type="EMBL" id="WDM63791.1"/>
    </source>
</evidence>
<dbReference type="Proteomes" id="UP001216828">
    <property type="component" value="Chromosome"/>
</dbReference>
<evidence type="ECO:0000313" key="2">
    <source>
        <dbReference type="Proteomes" id="UP001216828"/>
    </source>
</evidence>
<accession>A0ABY7Y1H0</accession>
<keyword evidence="2" id="KW-1185">Reference proteome</keyword>
<proteinExistence type="predicted"/>
<protein>
    <recommendedName>
        <fullName evidence="3">Exo-alpha-sialidase</fullName>
    </recommendedName>
</protein>
<organism evidence="1 2">
    <name type="scientific">Stenotrophomonas forensis</name>
    <dbReference type="NCBI Taxonomy" id="2871169"/>
    <lineage>
        <taxon>Bacteria</taxon>
        <taxon>Pseudomonadati</taxon>
        <taxon>Pseudomonadota</taxon>
        <taxon>Gammaproteobacteria</taxon>
        <taxon>Lysobacterales</taxon>
        <taxon>Lysobacteraceae</taxon>
        <taxon>Stenotrophomonas</taxon>
        <taxon>Stenotrophomonas maltophilia group</taxon>
    </lineage>
</organism>
<name>A0ABY7Y1H0_9GAMM</name>
<dbReference type="RefSeq" id="WP_180878570.1">
    <property type="nucleotide sequence ID" value="NZ_CP082270.1"/>
</dbReference>
<dbReference type="EMBL" id="CP082270">
    <property type="protein sequence ID" value="WDM63791.1"/>
    <property type="molecule type" value="Genomic_DNA"/>
</dbReference>